<dbReference type="PANTHER" id="PTHR42928">
    <property type="entry name" value="TRICARBOXYLATE-BINDING PROTEIN"/>
    <property type="match status" value="1"/>
</dbReference>
<dbReference type="InterPro" id="IPR042100">
    <property type="entry name" value="Bug_dom1"/>
</dbReference>
<dbReference type="PIRSF" id="PIRSF017082">
    <property type="entry name" value="YflP"/>
    <property type="match status" value="1"/>
</dbReference>
<dbReference type="SUPFAM" id="SSF53850">
    <property type="entry name" value="Periplasmic binding protein-like II"/>
    <property type="match status" value="1"/>
</dbReference>
<evidence type="ECO:0000256" key="1">
    <source>
        <dbReference type="ARBA" id="ARBA00006987"/>
    </source>
</evidence>
<proteinExistence type="inferred from homology"/>
<dbReference type="Gene3D" id="3.40.190.10">
    <property type="entry name" value="Periplasmic binding protein-like II"/>
    <property type="match status" value="1"/>
</dbReference>
<gene>
    <name evidence="2" type="ORF">CNECB9_2040002</name>
</gene>
<name>A0A1K0IPN3_CUPNE</name>
<organism evidence="2">
    <name type="scientific">Cupriavidus necator</name>
    <name type="common">Alcaligenes eutrophus</name>
    <name type="synonym">Ralstonia eutropha</name>
    <dbReference type="NCBI Taxonomy" id="106590"/>
    <lineage>
        <taxon>Bacteria</taxon>
        <taxon>Pseudomonadati</taxon>
        <taxon>Pseudomonadota</taxon>
        <taxon>Betaproteobacteria</taxon>
        <taxon>Burkholderiales</taxon>
        <taxon>Burkholderiaceae</taxon>
        <taxon>Cupriavidus</taxon>
    </lineage>
</organism>
<dbReference type="EMBL" id="FMSH01000118">
    <property type="protein sequence ID" value="SCU74816.1"/>
    <property type="molecule type" value="Genomic_DNA"/>
</dbReference>
<dbReference type="Gene3D" id="3.40.190.150">
    <property type="entry name" value="Bordetella uptake gene, domain 1"/>
    <property type="match status" value="1"/>
</dbReference>
<keyword evidence="2" id="KW-0675">Receptor</keyword>
<dbReference type="PANTHER" id="PTHR42928:SF5">
    <property type="entry name" value="BLR1237 PROTEIN"/>
    <property type="match status" value="1"/>
</dbReference>
<dbReference type="CDD" id="cd07012">
    <property type="entry name" value="PBP2_Bug_TTT"/>
    <property type="match status" value="1"/>
</dbReference>
<sequence>MIHSPLRRRTLLAGAALFALQPWAYGSIAAQGWPSRPIKLVVPGPPGAGMDIFARLIAAKLHAALRQPVVVENKPGANSLIGTDAVAKAPADGYTLLFTPSSAIAINPIIQPRMPYDAAKDLMPVAQVGASGILLVANPSTGFKRLADLVRYAKAHPDKLVYGSWGNGSTGHLVMEGIKAHYGVSMQHIPFKGSAQLVTDLLANNIPVGFTDIASPVPHIRSGKLVALGVTGSARGPALPDVPTLAEQGYRFDKDGWYGVFAPAGTPPEIVQRLNQEINRILSTEDVIQQFSLQNMPRPPIKSVSQFAATVRQDIDAWQNLAKVAKLQID</sequence>
<comment type="similarity">
    <text evidence="1">Belongs to the UPF0065 (bug) family.</text>
</comment>
<dbReference type="InterPro" id="IPR005064">
    <property type="entry name" value="BUG"/>
</dbReference>
<dbReference type="Pfam" id="PF03401">
    <property type="entry name" value="TctC"/>
    <property type="match status" value="1"/>
</dbReference>
<reference evidence="2" key="1">
    <citation type="submission" date="2016-09" db="EMBL/GenBank/DDBJ databases">
        <authorList>
            <person name="Capua I."/>
            <person name="De Benedictis P."/>
            <person name="Joannis T."/>
            <person name="Lombin L.H."/>
            <person name="Cattoli G."/>
        </authorList>
    </citation>
    <scope>NUCLEOTIDE SEQUENCE</scope>
    <source>
        <strain evidence="2">B9</strain>
    </source>
</reference>
<evidence type="ECO:0000313" key="2">
    <source>
        <dbReference type="EMBL" id="SCU74816.1"/>
    </source>
</evidence>
<protein>
    <submittedName>
        <fullName evidence="2">Putative Bug-like extra-cytoplasmic solute receptor, TTT family</fullName>
    </submittedName>
</protein>
<accession>A0A1K0IPN3</accession>
<dbReference type="RefSeq" id="WP_340522610.1">
    <property type="nucleotide sequence ID" value="NZ_FMSH01000118.1"/>
</dbReference>
<dbReference type="AlphaFoldDB" id="A0A1K0IPN3"/>